<gene>
    <name evidence="1" type="ORF">J0A69_14475</name>
</gene>
<keyword evidence="2" id="KW-1185">Reference proteome</keyword>
<dbReference type="SUPFAM" id="SSF56024">
    <property type="entry name" value="Phospholipase D/nuclease"/>
    <property type="match status" value="1"/>
</dbReference>
<reference evidence="1 2" key="1">
    <citation type="submission" date="2021-03" db="EMBL/GenBank/DDBJ databases">
        <title>novel species isolated from a fishpond in China.</title>
        <authorList>
            <person name="Lu H."/>
            <person name="Cai Z."/>
        </authorList>
    </citation>
    <scope>NUCLEOTIDE SEQUENCE [LARGE SCALE GENOMIC DNA]</scope>
    <source>
        <strain evidence="1 2">YJ13C</strain>
    </source>
</reference>
<accession>A0ABS3CHT0</accession>
<evidence type="ECO:0008006" key="3">
    <source>
        <dbReference type="Google" id="ProtNLM"/>
    </source>
</evidence>
<evidence type="ECO:0000313" key="1">
    <source>
        <dbReference type="EMBL" id="MBN7816651.1"/>
    </source>
</evidence>
<comment type="caution">
    <text evidence="1">The sequence shown here is derived from an EMBL/GenBank/DDBJ whole genome shotgun (WGS) entry which is preliminary data.</text>
</comment>
<dbReference type="EMBL" id="JAFKCU010000003">
    <property type="protein sequence ID" value="MBN7816651.1"/>
    <property type="molecule type" value="Genomic_DNA"/>
</dbReference>
<proteinExistence type="predicted"/>
<organism evidence="1 2">
    <name type="scientific">Algoriphagus pacificus</name>
    <dbReference type="NCBI Taxonomy" id="2811234"/>
    <lineage>
        <taxon>Bacteria</taxon>
        <taxon>Pseudomonadati</taxon>
        <taxon>Bacteroidota</taxon>
        <taxon>Cytophagia</taxon>
        <taxon>Cytophagales</taxon>
        <taxon>Cyclobacteriaceae</taxon>
        <taxon>Algoriphagus</taxon>
    </lineage>
</organism>
<sequence length="314" mass="36994">MAKFLTGEDLENAICEVIHSAKESLIIVSPYIKLDEYFKNVFLSKMKDHKLHLLLIFGKNENEYGKSLSINDFEFFKAFPNVTIIFSKNLHGKYYGNEKMGILTSINLYDYSFKNNVEFGVYSEISILDRFKPSYDNDVFNYCYTLAENNPSIYIKRPIVEKKLLGLAANYHGSEVLLDCTVELINNRKFKDQFIQNYPSFLEYNDHINNPIKTRKEFEKENKKLVENPILLNRNFNDFEEFGFCIRTGEKIPFNPEKPFSYSAYLSWAYYENIDFEENYCHFSGEPSNGKTSMAKPILRKNWIKAQKFINRIY</sequence>
<dbReference type="RefSeq" id="WP_206587322.1">
    <property type="nucleotide sequence ID" value="NZ_JAFKCU010000003.1"/>
</dbReference>
<evidence type="ECO:0000313" key="2">
    <source>
        <dbReference type="Proteomes" id="UP000664480"/>
    </source>
</evidence>
<name>A0ABS3CHT0_9BACT</name>
<dbReference type="Proteomes" id="UP000664480">
    <property type="component" value="Unassembled WGS sequence"/>
</dbReference>
<protein>
    <recommendedName>
        <fullName evidence="3">Phospholipase D-like domain-containing protein</fullName>
    </recommendedName>
</protein>